<comment type="subcellular location">
    <subcellularLocation>
        <location evidence="6">Cytoplasm</location>
    </subcellularLocation>
</comment>
<feature type="binding site" evidence="6">
    <location>
        <position position="247"/>
    </location>
    <ligand>
        <name>S-adenosyl-L-methionine</name>
        <dbReference type="ChEBI" id="CHEBI:59789"/>
    </ligand>
</feature>
<feature type="binding site" evidence="6">
    <location>
        <position position="204"/>
    </location>
    <ligand>
        <name>S-adenosyl-L-methionine</name>
        <dbReference type="ChEBI" id="CHEBI:59789"/>
    </ligand>
</feature>
<evidence type="ECO:0000313" key="7">
    <source>
        <dbReference type="EMBL" id="MFC5713441.1"/>
    </source>
</evidence>
<dbReference type="EMBL" id="JBHSOZ010000005">
    <property type="protein sequence ID" value="MFC5713441.1"/>
    <property type="molecule type" value="Genomic_DNA"/>
</dbReference>
<organism evidence="7 8">
    <name type="scientific">Thalassorhabdus alkalitolerans</name>
    <dbReference type="NCBI Taxonomy" id="2282697"/>
    <lineage>
        <taxon>Bacteria</taxon>
        <taxon>Bacillati</taxon>
        <taxon>Bacillota</taxon>
        <taxon>Bacilli</taxon>
        <taxon>Bacillales</taxon>
        <taxon>Bacillaceae</taxon>
        <taxon>Thalassorhabdus</taxon>
    </lineage>
</organism>
<evidence type="ECO:0000256" key="1">
    <source>
        <dbReference type="ARBA" id="ARBA00009741"/>
    </source>
</evidence>
<dbReference type="InterPro" id="IPR004498">
    <property type="entry name" value="Ribosomal_PrmA_MeTrfase"/>
</dbReference>
<reference evidence="8" key="1">
    <citation type="journal article" date="2019" name="Int. J. Syst. Evol. Microbiol.">
        <title>The Global Catalogue of Microorganisms (GCM) 10K type strain sequencing project: providing services to taxonomists for standard genome sequencing and annotation.</title>
        <authorList>
            <consortium name="The Broad Institute Genomics Platform"/>
            <consortium name="The Broad Institute Genome Sequencing Center for Infectious Disease"/>
            <person name="Wu L."/>
            <person name="Ma J."/>
        </authorList>
    </citation>
    <scope>NUCLEOTIDE SEQUENCE [LARGE SCALE GENOMIC DNA]</scope>
    <source>
        <strain evidence="8">CECT 7184</strain>
    </source>
</reference>
<dbReference type="GO" id="GO:0008168">
    <property type="term" value="F:methyltransferase activity"/>
    <property type="evidence" value="ECO:0007669"/>
    <property type="project" value="UniProtKB-KW"/>
</dbReference>
<feature type="binding site" evidence="6">
    <location>
        <position position="161"/>
    </location>
    <ligand>
        <name>S-adenosyl-L-methionine</name>
        <dbReference type="ChEBI" id="CHEBI:59789"/>
    </ligand>
</feature>
<dbReference type="GO" id="GO:0032259">
    <property type="term" value="P:methylation"/>
    <property type="evidence" value="ECO:0007669"/>
    <property type="project" value="UniProtKB-KW"/>
</dbReference>
<feature type="binding site" evidence="6">
    <location>
        <position position="182"/>
    </location>
    <ligand>
        <name>S-adenosyl-L-methionine</name>
        <dbReference type="ChEBI" id="CHEBI:59789"/>
    </ligand>
</feature>
<name>A0ABW0YPS8_9BACI</name>
<accession>A0ABW0YPS8</accession>
<gene>
    <name evidence="6 7" type="primary">prmA</name>
    <name evidence="7" type="ORF">ACFPU1_11660</name>
</gene>
<keyword evidence="8" id="KW-1185">Reference proteome</keyword>
<keyword evidence="4 6" id="KW-0808">Transferase</keyword>
<keyword evidence="3 6" id="KW-0489">Methyltransferase</keyword>
<comment type="catalytic activity">
    <reaction evidence="6">
        <text>L-lysyl-[protein] + 3 S-adenosyl-L-methionine = N(6),N(6),N(6)-trimethyl-L-lysyl-[protein] + 3 S-adenosyl-L-homocysteine + 3 H(+)</text>
        <dbReference type="Rhea" id="RHEA:54192"/>
        <dbReference type="Rhea" id="RHEA-COMP:9752"/>
        <dbReference type="Rhea" id="RHEA-COMP:13826"/>
        <dbReference type="ChEBI" id="CHEBI:15378"/>
        <dbReference type="ChEBI" id="CHEBI:29969"/>
        <dbReference type="ChEBI" id="CHEBI:57856"/>
        <dbReference type="ChEBI" id="CHEBI:59789"/>
        <dbReference type="ChEBI" id="CHEBI:61961"/>
    </reaction>
</comment>
<keyword evidence="5 6" id="KW-0949">S-adenosyl-L-methionine</keyword>
<comment type="function">
    <text evidence="6">Methylates ribosomal protein L11.</text>
</comment>
<dbReference type="PANTHER" id="PTHR43648:SF1">
    <property type="entry name" value="ELECTRON TRANSFER FLAVOPROTEIN BETA SUBUNIT LYSINE METHYLTRANSFERASE"/>
    <property type="match status" value="1"/>
</dbReference>
<keyword evidence="7" id="KW-0689">Ribosomal protein</keyword>
<evidence type="ECO:0000256" key="5">
    <source>
        <dbReference type="ARBA" id="ARBA00022691"/>
    </source>
</evidence>
<proteinExistence type="inferred from homology"/>
<sequence>MKWIECSVHTTPQAIEPVSSILNDSGASGVVIEDTADLTKKWEGAEDEIFALSPSNYPAEGAVLKAYFPLHDNLEETIEEIKLKINGLQEYGIDAGSSKIELSEVDEEDWANEWKKYYKPVKVTETITIVPTWENYTPDANGHIIELDPGMAFGTGTHATTVLCLQALEKEVKKNNTVVDVGTGSGVLSIAAAKLGASSVTALDVDDMAVNIAQENAQVNKVDSIVSARQNNLLKTIDEQYDVVVANILAEIIIRMVEDARKVIKPGGTFITSGIIAAKKDEVKNKLESSGFEIKETLELEDWVAFIAKTS</sequence>
<comment type="caution">
    <text evidence="7">The sequence shown here is derived from an EMBL/GenBank/DDBJ whole genome shotgun (WGS) entry which is preliminary data.</text>
</comment>
<dbReference type="Proteomes" id="UP001596142">
    <property type="component" value="Unassembled WGS sequence"/>
</dbReference>
<evidence type="ECO:0000256" key="2">
    <source>
        <dbReference type="ARBA" id="ARBA00022490"/>
    </source>
</evidence>
<dbReference type="PIRSF" id="PIRSF000401">
    <property type="entry name" value="RPL11_MTase"/>
    <property type="match status" value="1"/>
</dbReference>
<evidence type="ECO:0000313" key="8">
    <source>
        <dbReference type="Proteomes" id="UP001596142"/>
    </source>
</evidence>
<dbReference type="InterPro" id="IPR029063">
    <property type="entry name" value="SAM-dependent_MTases_sf"/>
</dbReference>
<dbReference type="HAMAP" id="MF_00735">
    <property type="entry name" value="Methyltr_PrmA"/>
    <property type="match status" value="1"/>
</dbReference>
<dbReference type="CDD" id="cd02440">
    <property type="entry name" value="AdoMet_MTases"/>
    <property type="match status" value="1"/>
</dbReference>
<evidence type="ECO:0000256" key="4">
    <source>
        <dbReference type="ARBA" id="ARBA00022679"/>
    </source>
</evidence>
<dbReference type="SUPFAM" id="SSF53335">
    <property type="entry name" value="S-adenosyl-L-methionine-dependent methyltransferases"/>
    <property type="match status" value="1"/>
</dbReference>
<dbReference type="Pfam" id="PF06325">
    <property type="entry name" value="PrmA"/>
    <property type="match status" value="1"/>
</dbReference>
<keyword evidence="2 6" id="KW-0963">Cytoplasm</keyword>
<protein>
    <recommendedName>
        <fullName evidence="6">Ribosomal protein L11 methyltransferase</fullName>
        <shortName evidence="6">L11 Mtase</shortName>
        <ecNumber evidence="6">2.1.1.-</ecNumber>
    </recommendedName>
</protein>
<evidence type="ECO:0000256" key="3">
    <source>
        <dbReference type="ARBA" id="ARBA00022603"/>
    </source>
</evidence>
<dbReference type="NCBIfam" id="TIGR00406">
    <property type="entry name" value="prmA"/>
    <property type="match status" value="1"/>
</dbReference>
<comment type="similarity">
    <text evidence="1 6">Belongs to the methyltransferase superfamily. PrmA family.</text>
</comment>
<dbReference type="PANTHER" id="PTHR43648">
    <property type="entry name" value="ELECTRON TRANSFER FLAVOPROTEIN BETA SUBUNIT LYSINE METHYLTRANSFERASE"/>
    <property type="match status" value="1"/>
</dbReference>
<keyword evidence="7" id="KW-0687">Ribonucleoprotein</keyword>
<dbReference type="EC" id="2.1.1.-" evidence="6"/>
<dbReference type="InterPro" id="IPR050078">
    <property type="entry name" value="Ribosomal_L11_MeTrfase_PrmA"/>
</dbReference>
<dbReference type="RefSeq" id="WP_385941269.1">
    <property type="nucleotide sequence ID" value="NZ_JBHSOZ010000005.1"/>
</dbReference>
<evidence type="ECO:0000256" key="6">
    <source>
        <dbReference type="HAMAP-Rule" id="MF_00735"/>
    </source>
</evidence>
<dbReference type="GO" id="GO:0005840">
    <property type="term" value="C:ribosome"/>
    <property type="evidence" value="ECO:0007669"/>
    <property type="project" value="UniProtKB-KW"/>
</dbReference>
<dbReference type="Gene3D" id="3.40.50.150">
    <property type="entry name" value="Vaccinia Virus protein VP39"/>
    <property type="match status" value="1"/>
</dbReference>